<dbReference type="FunFam" id="3.40.630.10:FF:000138">
    <property type="entry name" value="Protein CBG11596"/>
    <property type="match status" value="1"/>
</dbReference>
<dbReference type="GO" id="GO:0008270">
    <property type="term" value="F:zinc ion binding"/>
    <property type="evidence" value="ECO:0007669"/>
    <property type="project" value="InterPro"/>
</dbReference>
<protein>
    <recommendedName>
        <fullName evidence="9">Peptidase M14 domain-containing protein</fullName>
    </recommendedName>
</protein>
<comment type="caution">
    <text evidence="10">The sequence shown here is derived from an EMBL/GenBank/DDBJ whole genome shotgun (WGS) entry which is preliminary data.</text>
</comment>
<sequence>MSPYSIFILIVFTGFCCAGNYEVYKGYKYLNVDISTQRSRRYIQDIEKNLGFMPDFLGESRKKRQANFFVDGESANKIRSNFDQNNITYHLKDVDLNTFKTRRRRELNQIVTINDVNSRYLSYEEQMQFINTLSQSFPRLMKLQNLGNSFEGRPITSVRLGEDNPSKPIVWIDAGMHAREWISYNVALHFIYTMLTDPINRQLLRRVTVVVVPNANPDGYEFSRTVQRMWRKTRSRNTNSRCSGADGNRNYPFYWGTLGVSHSTCSEIYCGTRPQSEPEVLALTNAIQSEETRIKAYLSLHSYGQEILYPWGHTLHTYPSDVNDLIRVGQLMANAIRSVSNTQYTVKNSGDGLYPAAGASDDWAKSRGIKYAYTMELSPEDDFVGFELPEELISKVNREALQGVLALVRVVSQDYGVAQPVAAIKHVRAFATRARAFGKG</sequence>
<evidence type="ECO:0000256" key="6">
    <source>
        <dbReference type="ARBA" id="ARBA00023157"/>
    </source>
</evidence>
<dbReference type="EMBL" id="CADEPM010000001">
    <property type="protein sequence ID" value="CAB3397144.1"/>
    <property type="molecule type" value="Genomic_DNA"/>
</dbReference>
<evidence type="ECO:0000313" key="11">
    <source>
        <dbReference type="Proteomes" id="UP000494206"/>
    </source>
</evidence>
<evidence type="ECO:0000256" key="8">
    <source>
        <dbReference type="SAM" id="SignalP"/>
    </source>
</evidence>
<keyword evidence="3" id="KW-0479">Metal-binding</keyword>
<accession>A0A8S1E954</accession>
<dbReference type="InterPro" id="IPR036990">
    <property type="entry name" value="M14A-like_propep"/>
</dbReference>
<evidence type="ECO:0000256" key="1">
    <source>
        <dbReference type="ARBA" id="ARBA00001947"/>
    </source>
</evidence>
<dbReference type="Pfam" id="PF00246">
    <property type="entry name" value="Peptidase_M14"/>
    <property type="match status" value="1"/>
</dbReference>
<evidence type="ECO:0000313" key="10">
    <source>
        <dbReference type="EMBL" id="CAB3397144.1"/>
    </source>
</evidence>
<dbReference type="PROSITE" id="PS00132">
    <property type="entry name" value="CARBOXYPEPT_ZN_1"/>
    <property type="match status" value="1"/>
</dbReference>
<dbReference type="GO" id="GO:0006508">
    <property type="term" value="P:proteolysis"/>
    <property type="evidence" value="ECO:0007669"/>
    <property type="project" value="InterPro"/>
</dbReference>
<feature type="active site" description="Proton donor/acceptor" evidence="7">
    <location>
        <position position="376"/>
    </location>
</feature>
<dbReference type="GO" id="GO:0005615">
    <property type="term" value="C:extracellular space"/>
    <property type="evidence" value="ECO:0007669"/>
    <property type="project" value="TreeGrafter"/>
</dbReference>
<dbReference type="InterPro" id="IPR057246">
    <property type="entry name" value="CARBOXYPEPT_ZN_1"/>
</dbReference>
<dbReference type="Proteomes" id="UP000494206">
    <property type="component" value="Unassembled WGS sequence"/>
</dbReference>
<keyword evidence="4 8" id="KW-0732">Signal</keyword>
<dbReference type="SUPFAM" id="SSF53187">
    <property type="entry name" value="Zn-dependent exopeptidases"/>
    <property type="match status" value="1"/>
</dbReference>
<evidence type="ECO:0000256" key="4">
    <source>
        <dbReference type="ARBA" id="ARBA00022729"/>
    </source>
</evidence>
<dbReference type="InterPro" id="IPR000834">
    <property type="entry name" value="Peptidase_M14"/>
</dbReference>
<evidence type="ECO:0000256" key="2">
    <source>
        <dbReference type="ARBA" id="ARBA00005988"/>
    </source>
</evidence>
<dbReference type="PANTHER" id="PTHR11705:SF91">
    <property type="entry name" value="FI01817P-RELATED"/>
    <property type="match status" value="1"/>
</dbReference>
<evidence type="ECO:0000256" key="5">
    <source>
        <dbReference type="ARBA" id="ARBA00022833"/>
    </source>
</evidence>
<keyword evidence="6" id="KW-1015">Disulfide bond</keyword>
<comment type="similarity">
    <text evidence="2 7">Belongs to the peptidase M14 family.</text>
</comment>
<evidence type="ECO:0000256" key="7">
    <source>
        <dbReference type="PROSITE-ProRule" id="PRU01379"/>
    </source>
</evidence>
<dbReference type="PRINTS" id="PR00765">
    <property type="entry name" value="CRBOXYPTASEA"/>
</dbReference>
<feature type="domain" description="Peptidase M14" evidence="9">
    <location>
        <begin position="119"/>
        <end position="411"/>
    </location>
</feature>
<dbReference type="SUPFAM" id="SSF54897">
    <property type="entry name" value="Protease propeptides/inhibitors"/>
    <property type="match status" value="1"/>
</dbReference>
<dbReference type="AlphaFoldDB" id="A0A8S1E954"/>
<reference evidence="10 11" key="1">
    <citation type="submission" date="2020-04" db="EMBL/GenBank/DDBJ databases">
        <authorList>
            <person name="Laetsch R D."/>
            <person name="Stevens L."/>
            <person name="Kumar S."/>
            <person name="Blaxter L. M."/>
        </authorList>
    </citation>
    <scope>NUCLEOTIDE SEQUENCE [LARGE SCALE GENOMIC DNA]</scope>
</reference>
<feature type="signal peptide" evidence="8">
    <location>
        <begin position="1"/>
        <end position="18"/>
    </location>
</feature>
<feature type="chain" id="PRO_5035835940" description="Peptidase M14 domain-containing protein" evidence="8">
    <location>
        <begin position="19"/>
        <end position="440"/>
    </location>
</feature>
<keyword evidence="5" id="KW-0862">Zinc</keyword>
<dbReference type="CDD" id="cd03860">
    <property type="entry name" value="M14_CP_A-B_like"/>
    <property type="match status" value="1"/>
</dbReference>
<gene>
    <name evidence="10" type="ORF">CBOVIS_LOCUS608</name>
</gene>
<proteinExistence type="inferred from homology"/>
<dbReference type="SMART" id="SM00631">
    <property type="entry name" value="Zn_pept"/>
    <property type="match status" value="1"/>
</dbReference>
<evidence type="ECO:0000259" key="9">
    <source>
        <dbReference type="PROSITE" id="PS52035"/>
    </source>
</evidence>
<dbReference type="PROSITE" id="PS52035">
    <property type="entry name" value="PEPTIDASE_M14"/>
    <property type="match status" value="1"/>
</dbReference>
<organism evidence="10 11">
    <name type="scientific">Caenorhabditis bovis</name>
    <dbReference type="NCBI Taxonomy" id="2654633"/>
    <lineage>
        <taxon>Eukaryota</taxon>
        <taxon>Metazoa</taxon>
        <taxon>Ecdysozoa</taxon>
        <taxon>Nematoda</taxon>
        <taxon>Chromadorea</taxon>
        <taxon>Rhabditida</taxon>
        <taxon>Rhabditina</taxon>
        <taxon>Rhabditomorpha</taxon>
        <taxon>Rhabditoidea</taxon>
        <taxon>Rhabditidae</taxon>
        <taxon>Peloderinae</taxon>
        <taxon>Caenorhabditis</taxon>
    </lineage>
</organism>
<keyword evidence="11" id="KW-1185">Reference proteome</keyword>
<evidence type="ECO:0000256" key="3">
    <source>
        <dbReference type="ARBA" id="ARBA00022723"/>
    </source>
</evidence>
<dbReference type="Gene3D" id="3.40.630.10">
    <property type="entry name" value="Zn peptidases"/>
    <property type="match status" value="1"/>
</dbReference>
<dbReference type="Gene3D" id="3.30.70.340">
    <property type="entry name" value="Metallocarboxypeptidase-like"/>
    <property type="match status" value="1"/>
</dbReference>
<comment type="cofactor">
    <cofactor evidence="1">
        <name>Zn(2+)</name>
        <dbReference type="ChEBI" id="CHEBI:29105"/>
    </cofactor>
</comment>
<dbReference type="OrthoDB" id="3626597at2759"/>
<dbReference type="PANTHER" id="PTHR11705">
    <property type="entry name" value="PROTEASE FAMILY M14 CARBOXYPEPTIDASE A,B"/>
    <property type="match status" value="1"/>
</dbReference>
<dbReference type="GO" id="GO:0004181">
    <property type="term" value="F:metallocarboxypeptidase activity"/>
    <property type="evidence" value="ECO:0007669"/>
    <property type="project" value="InterPro"/>
</dbReference>
<name>A0A8S1E954_9PELO</name>